<dbReference type="Proteomes" id="UP000007718">
    <property type="component" value="Plasmid pDEIPR02"/>
</dbReference>
<protein>
    <submittedName>
        <fullName evidence="3">Uncharacterized protein</fullName>
    </submittedName>
</protein>
<geneLocation type="plasmid" evidence="3 4">
    <name>pDEIPR02</name>
</geneLocation>
<proteinExistence type="predicted"/>
<dbReference type="AlphaFoldDB" id="F0RQH0"/>
<sequence length="269" mass="28786">MVIPHHLILSGLLASQVAAAALLTRRDALGVSTAFTDLAPIPPGLIDAAHHAGTLIHARALLDAEDGDYTALCALDSWRPTLLERELLESQVVIGNEVLDMPELLSRIRANRSAHGAATRQEWITRHYGATPLSVRQLPGHMDGTELACESLGHPILPGLRLVSERFPELHIAAACVQEDQGTAGEFFLTGGQILPGSAEYDLGTAHGRSLRARCLEAAQRSDREGVPRPGMRPSALNPHTSTPYTSSPQSPFFSAWTRQVAATPAGGR</sequence>
<dbReference type="HOGENOM" id="CLU_1033356_0_0_0"/>
<feature type="signal peptide" evidence="2">
    <location>
        <begin position="1"/>
        <end position="20"/>
    </location>
</feature>
<organism evidence="3 4">
    <name type="scientific">Deinococcus proteolyticus (strain ATCC 35074 / DSM 20540 / JCM 6276 / NBRC 101906 / NCIMB 13154 / VKM Ac-1939 / CCM 2703 / MRP)</name>
    <dbReference type="NCBI Taxonomy" id="693977"/>
    <lineage>
        <taxon>Bacteria</taxon>
        <taxon>Thermotogati</taxon>
        <taxon>Deinococcota</taxon>
        <taxon>Deinococci</taxon>
        <taxon>Deinococcales</taxon>
        <taxon>Deinococcaceae</taxon>
        <taxon>Deinococcus</taxon>
    </lineage>
</organism>
<accession>F0RQH0</accession>
<name>F0RQH0_DEIPM</name>
<reference evidence="4" key="1">
    <citation type="submission" date="2011-02" db="EMBL/GenBank/DDBJ databases">
        <title>The complete sequence of plasmid2 of Deinococcus proteolyticus DSM 20540.</title>
        <authorList>
            <consortium name="US DOE Joint Genome Institute (JGI-PGF)"/>
            <person name="Lucas S."/>
            <person name="Copeland A."/>
            <person name="Lapidus A."/>
            <person name="Bruce D."/>
            <person name="Goodwin L."/>
            <person name="Pitluck S."/>
            <person name="Kyrpides N."/>
            <person name="Mavromatis K."/>
            <person name="Pagani I."/>
            <person name="Ivanova N."/>
            <person name="Ovchinnikova G."/>
            <person name="Zeytun A."/>
            <person name="Detter J.C."/>
            <person name="Han C."/>
            <person name="Land M."/>
            <person name="Hauser L."/>
            <person name="Markowitz V."/>
            <person name="Cheng J.-F."/>
            <person name="Hugenholtz P."/>
            <person name="Woyke T."/>
            <person name="Wu D."/>
            <person name="Pukall R."/>
            <person name="Steenblock K."/>
            <person name="Brambilla E."/>
            <person name="Klenk H.-P."/>
            <person name="Eisen J.A."/>
        </authorList>
    </citation>
    <scope>NUCLEOTIDE SEQUENCE [LARGE SCALE GENOMIC DNA]</scope>
    <source>
        <strain evidence="4">ATCC 35074 / DSM 20540 / JCM 6276 / NBRC 101906 / NCIMB 13154 / VKM Ac-1939 / CCM 2703 / MRP</strain>
        <plasmid evidence="4">Plasmid pDEIPR02</plasmid>
    </source>
</reference>
<keyword evidence="4" id="KW-1185">Reference proteome</keyword>
<feature type="compositionally biased region" description="Low complexity" evidence="1">
    <location>
        <begin position="241"/>
        <end position="254"/>
    </location>
</feature>
<keyword evidence="2" id="KW-0732">Signal</keyword>
<dbReference type="KEGG" id="dpt:Deipr_2405"/>
<reference evidence="3 4" key="2">
    <citation type="journal article" date="2012" name="Stand. Genomic Sci.">
        <title>Complete genome sequence of the orange-red pigmented, radioresistant Deinococcus proteolyticus type strain (MRP(T)).</title>
        <authorList>
            <person name="Copeland A."/>
            <person name="Zeytun A."/>
            <person name="Yassawong M."/>
            <person name="Nolan M."/>
            <person name="Lucas S."/>
            <person name="Hammon N."/>
            <person name="Deshpande S."/>
            <person name="Cheng J.F."/>
            <person name="Han C."/>
            <person name="Tapia R."/>
            <person name="Goodwin L.A."/>
            <person name="Pitluck S."/>
            <person name="Mavromatis K."/>
            <person name="Liolios K."/>
            <person name="Pagani I."/>
            <person name="Ivanova N."/>
            <person name="Mikhailova N."/>
            <person name="Pati A."/>
            <person name="Chen A."/>
            <person name="Palaniappan K."/>
            <person name="Land M."/>
            <person name="Hauser L."/>
            <person name="Jeffries C.D."/>
            <person name="Brambilla E.M."/>
            <person name="Rohde M."/>
            <person name="Sikorski J."/>
            <person name="Pukall R."/>
            <person name="Goker M."/>
            <person name="Detter J.C."/>
            <person name="Woyke T."/>
            <person name="Bristow J."/>
            <person name="Eisen J.A."/>
            <person name="Markowitz V."/>
            <person name="Hugenholtz P."/>
            <person name="Kyrpides N.C."/>
            <person name="Klenk H.P."/>
            <person name="Lapidus A."/>
        </authorList>
    </citation>
    <scope>NUCLEOTIDE SEQUENCE [LARGE SCALE GENOMIC DNA]</scope>
    <source>
        <strain evidence="4">ATCC 35074 / DSM 20540 / JCM 6276 / NBRC 101906 / NCIMB 13154 / VKM Ac-1939 / CCM 2703 / MRP</strain>
        <plasmid evidence="4">Plasmid pDEIPR02</plasmid>
    </source>
</reference>
<evidence type="ECO:0000256" key="1">
    <source>
        <dbReference type="SAM" id="MobiDB-lite"/>
    </source>
</evidence>
<dbReference type="RefSeq" id="WP_013615883.1">
    <property type="nucleotide sequence ID" value="NC_015162.1"/>
</dbReference>
<gene>
    <name evidence="3" type="ordered locus">Deipr_2405</name>
</gene>
<keyword evidence="3" id="KW-0614">Plasmid</keyword>
<dbReference type="EMBL" id="CP002538">
    <property type="protein sequence ID" value="ADY27529.1"/>
    <property type="molecule type" value="Genomic_DNA"/>
</dbReference>
<feature type="chain" id="PRO_5003256194" evidence="2">
    <location>
        <begin position="21"/>
        <end position="269"/>
    </location>
</feature>
<evidence type="ECO:0000256" key="2">
    <source>
        <dbReference type="SAM" id="SignalP"/>
    </source>
</evidence>
<evidence type="ECO:0000313" key="4">
    <source>
        <dbReference type="Proteomes" id="UP000007718"/>
    </source>
</evidence>
<evidence type="ECO:0000313" key="3">
    <source>
        <dbReference type="EMBL" id="ADY27529.1"/>
    </source>
</evidence>
<feature type="region of interest" description="Disordered" evidence="1">
    <location>
        <begin position="219"/>
        <end position="254"/>
    </location>
</feature>